<proteinExistence type="predicted"/>
<dbReference type="Pfam" id="PF07275">
    <property type="entry name" value="ArdA"/>
    <property type="match status" value="1"/>
</dbReference>
<organism evidence="1 2">
    <name type="scientific">Hespellia stercorisuis DSM 15480</name>
    <dbReference type="NCBI Taxonomy" id="1121950"/>
    <lineage>
        <taxon>Bacteria</taxon>
        <taxon>Bacillati</taxon>
        <taxon>Bacillota</taxon>
        <taxon>Clostridia</taxon>
        <taxon>Lachnospirales</taxon>
        <taxon>Lachnospiraceae</taxon>
        <taxon>Hespellia</taxon>
    </lineage>
</organism>
<gene>
    <name evidence="1" type="ORF">SAMN02745243_03830</name>
</gene>
<keyword evidence="2" id="KW-1185">Reference proteome</keyword>
<dbReference type="Gene3D" id="1.10.10.1190">
    <property type="entry name" value="Antirestriction protein ArdA, domain 3"/>
    <property type="match status" value="1"/>
</dbReference>
<dbReference type="STRING" id="1121950.SAMN02745243_03830"/>
<dbReference type="AlphaFoldDB" id="A0A1M6VQL8"/>
<dbReference type="InterPro" id="IPR041896">
    <property type="entry name" value="ArdA_dom2"/>
</dbReference>
<dbReference type="InterPro" id="IPR009899">
    <property type="entry name" value="ArdA"/>
</dbReference>
<dbReference type="OrthoDB" id="944647at2"/>
<accession>A0A1M6VQL8</accession>
<dbReference type="Gene3D" id="1.10.8.560">
    <property type="entry name" value="Antirestriction protein ArdA, domain 2"/>
    <property type="match status" value="1"/>
</dbReference>
<dbReference type="EMBL" id="FQZY01000094">
    <property type="protein sequence ID" value="SHK83631.1"/>
    <property type="molecule type" value="Genomic_DNA"/>
</dbReference>
<sequence length="165" mass="19633">MEELKVLLEAKTPTDGELPSAWFELPIYDYEIEEKLGVEMDSDDYRILEMELPFSDEVREDTPIEKLNDLYHMYSTLPPYVIPFYEDVMCYFSNLEELHHHRFDILDYPDCKNMTDLARHVLSINPEFQALSEETIRYFDFEAYGEYLDSNGRFLETEDGILEMP</sequence>
<dbReference type="Proteomes" id="UP000184301">
    <property type="component" value="Unassembled WGS sequence"/>
</dbReference>
<dbReference type="InterPro" id="IPR041893">
    <property type="entry name" value="ArdA_dom3"/>
</dbReference>
<name>A0A1M6VQL8_9FIRM</name>
<evidence type="ECO:0000313" key="2">
    <source>
        <dbReference type="Proteomes" id="UP000184301"/>
    </source>
</evidence>
<protein>
    <submittedName>
        <fullName evidence="1">Antirestriction protein (ArdA)</fullName>
    </submittedName>
</protein>
<reference evidence="1 2" key="1">
    <citation type="submission" date="2016-11" db="EMBL/GenBank/DDBJ databases">
        <authorList>
            <person name="Jaros S."/>
            <person name="Januszkiewicz K."/>
            <person name="Wedrychowicz H."/>
        </authorList>
    </citation>
    <scope>NUCLEOTIDE SEQUENCE [LARGE SCALE GENOMIC DNA]</scope>
    <source>
        <strain evidence="1 2">DSM 15480</strain>
    </source>
</reference>
<evidence type="ECO:0000313" key="1">
    <source>
        <dbReference type="EMBL" id="SHK83631.1"/>
    </source>
</evidence>
<dbReference type="RefSeq" id="WP_073113102.1">
    <property type="nucleotide sequence ID" value="NZ_FQZY01000094.1"/>
</dbReference>